<protein>
    <submittedName>
        <fullName evidence="2">Cytochrome P450</fullName>
    </submittedName>
</protein>
<accession>A0AC34FJG5</accession>
<organism evidence="1 2">
    <name type="scientific">Panagrolaimus sp. ES5</name>
    <dbReference type="NCBI Taxonomy" id="591445"/>
    <lineage>
        <taxon>Eukaryota</taxon>
        <taxon>Metazoa</taxon>
        <taxon>Ecdysozoa</taxon>
        <taxon>Nematoda</taxon>
        <taxon>Chromadorea</taxon>
        <taxon>Rhabditida</taxon>
        <taxon>Tylenchina</taxon>
        <taxon>Panagrolaimomorpha</taxon>
        <taxon>Panagrolaimoidea</taxon>
        <taxon>Panagrolaimidae</taxon>
        <taxon>Panagrolaimus</taxon>
    </lineage>
</organism>
<evidence type="ECO:0000313" key="1">
    <source>
        <dbReference type="Proteomes" id="UP000887579"/>
    </source>
</evidence>
<dbReference type="WBParaSite" id="ES5_v2.g17451.t1">
    <property type="protein sequence ID" value="ES5_v2.g17451.t1"/>
    <property type="gene ID" value="ES5_v2.g17451"/>
</dbReference>
<name>A0AC34FJG5_9BILA</name>
<dbReference type="Proteomes" id="UP000887579">
    <property type="component" value="Unplaced"/>
</dbReference>
<proteinExistence type="predicted"/>
<reference evidence="2" key="1">
    <citation type="submission" date="2022-11" db="UniProtKB">
        <authorList>
            <consortium name="WormBaseParasite"/>
        </authorList>
    </citation>
    <scope>IDENTIFICATION</scope>
</reference>
<sequence>MEKEFRVYTESPSSPGLMRLWLGPKPIILVYKPETIKVILESPTLITKPMEYNALRQWVGVGLLTSTGEAWHTRRKMLTPESAMGINLGAQKGFSQEYCEAVRRMSEMIFMRIRAPWLWPKSLWYLSGYGSEFDENLKIAQSVTKRVIIERKQERERIRNDDSSSESSKESIKEIWEEENLGIKAKHKRSAFLDLLLDMQEENKLTDTMILNEVDTFMFEGHDTVSSSMGYTVYMISQKPEIQEKIYEELKGIMETSDAEITHEDVGRMKYLEQCIKETMRMFPTVPLIARVIEEDTVVGDFILPKGVTALVAPFAVHRDRRFFDNPDNFDPEHFSSENYPFNFILGQKFATMEQKLILGRFFRRYKVTAALHELENRGLPELILKPAKGFPVRIERRPE</sequence>
<evidence type="ECO:0000313" key="2">
    <source>
        <dbReference type="WBParaSite" id="ES5_v2.g17451.t1"/>
    </source>
</evidence>